<dbReference type="InterPro" id="IPR050172">
    <property type="entry name" value="SsuD_RutA_monooxygenase"/>
</dbReference>
<dbReference type="AlphaFoldDB" id="A0A934V438"/>
<dbReference type="InterPro" id="IPR036661">
    <property type="entry name" value="Luciferase-like_sf"/>
</dbReference>
<dbReference type="Proteomes" id="UP000635245">
    <property type="component" value="Unassembled WGS sequence"/>
</dbReference>
<protein>
    <submittedName>
        <fullName evidence="6">LLM class flavin-dependent oxidoreductase</fullName>
    </submittedName>
</protein>
<evidence type="ECO:0000313" key="7">
    <source>
        <dbReference type="Proteomes" id="UP000635245"/>
    </source>
</evidence>
<evidence type="ECO:0000256" key="2">
    <source>
        <dbReference type="ARBA" id="ARBA00022643"/>
    </source>
</evidence>
<dbReference type="EMBL" id="JAENJH010000001">
    <property type="protein sequence ID" value="MBK1783715.1"/>
    <property type="molecule type" value="Genomic_DNA"/>
</dbReference>
<proteinExistence type="predicted"/>
<dbReference type="SUPFAM" id="SSF51679">
    <property type="entry name" value="Bacterial luciferase-like"/>
    <property type="match status" value="1"/>
</dbReference>
<dbReference type="CDD" id="cd01094">
    <property type="entry name" value="Alkanesulfonate_monoxygenase"/>
    <property type="match status" value="1"/>
</dbReference>
<sequence length="231" mass="26003">MPAEFISAINPNADSDTNPGSSGFDRDYARRYARALDDGGFDYTLVAYHSSRADANQFAQFVVNETEHLKAMLAHRPGVIFPTHAARMFATLDQIAAGRLAVHIISGGNDAEQRREGDYLSKEQRYERSDEYIRILRRAWTETGEFSFHGRHYRFENFRSDVRPHQELIPISVGGSSEAAYRVGGRLGDIFGLWGEPLRETAEQIAAVHAHADAVGRPRPRIWVSFRPIIA</sequence>
<keyword evidence="2" id="KW-0288">FMN</keyword>
<dbReference type="PANTHER" id="PTHR42847:SF4">
    <property type="entry name" value="ALKANESULFONATE MONOOXYGENASE-RELATED"/>
    <property type="match status" value="1"/>
</dbReference>
<dbReference type="PANTHER" id="PTHR42847">
    <property type="entry name" value="ALKANESULFONATE MONOOXYGENASE"/>
    <property type="match status" value="1"/>
</dbReference>
<comment type="caution">
    <text evidence="6">The sequence shown here is derived from an EMBL/GenBank/DDBJ whole genome shotgun (WGS) entry which is preliminary data.</text>
</comment>
<evidence type="ECO:0000256" key="1">
    <source>
        <dbReference type="ARBA" id="ARBA00022630"/>
    </source>
</evidence>
<keyword evidence="3" id="KW-0560">Oxidoreductase</keyword>
<dbReference type="Gene3D" id="3.20.20.30">
    <property type="entry name" value="Luciferase-like domain"/>
    <property type="match status" value="1"/>
</dbReference>
<keyword evidence="4" id="KW-0503">Monooxygenase</keyword>
<keyword evidence="1" id="KW-0285">Flavoprotein</keyword>
<accession>A0A934V438</accession>
<gene>
    <name evidence="6" type="ORF">JHE00_05190</name>
</gene>
<evidence type="ECO:0000313" key="6">
    <source>
        <dbReference type="EMBL" id="MBK1783715.1"/>
    </source>
</evidence>
<dbReference type="GO" id="GO:0004497">
    <property type="term" value="F:monooxygenase activity"/>
    <property type="evidence" value="ECO:0007669"/>
    <property type="project" value="UniProtKB-KW"/>
</dbReference>
<dbReference type="Pfam" id="PF00296">
    <property type="entry name" value="Bac_luciferase"/>
    <property type="match status" value="1"/>
</dbReference>
<feature type="domain" description="Luciferase-like" evidence="5">
    <location>
        <begin position="17"/>
        <end position="231"/>
    </location>
</feature>
<name>A0A934V438_9PSEU</name>
<reference evidence="6" key="1">
    <citation type="submission" date="2020-12" db="EMBL/GenBank/DDBJ databases">
        <title>Prauserella sp. ASG 168, a novel actinomycete isolated from cave rock.</title>
        <authorList>
            <person name="Suriyachadkun C."/>
        </authorList>
    </citation>
    <scope>NUCLEOTIDE SEQUENCE</scope>
    <source>
        <strain evidence="6">ASG 168</strain>
    </source>
</reference>
<dbReference type="GO" id="GO:0016705">
    <property type="term" value="F:oxidoreductase activity, acting on paired donors, with incorporation or reduction of molecular oxygen"/>
    <property type="evidence" value="ECO:0007669"/>
    <property type="project" value="InterPro"/>
</dbReference>
<evidence type="ECO:0000256" key="4">
    <source>
        <dbReference type="ARBA" id="ARBA00023033"/>
    </source>
</evidence>
<evidence type="ECO:0000259" key="5">
    <source>
        <dbReference type="Pfam" id="PF00296"/>
    </source>
</evidence>
<evidence type="ECO:0000256" key="3">
    <source>
        <dbReference type="ARBA" id="ARBA00023002"/>
    </source>
</evidence>
<dbReference type="InterPro" id="IPR011251">
    <property type="entry name" value="Luciferase-like_dom"/>
</dbReference>
<dbReference type="RefSeq" id="WP_200315845.1">
    <property type="nucleotide sequence ID" value="NZ_JAENJH010000001.1"/>
</dbReference>
<feature type="non-terminal residue" evidence="6">
    <location>
        <position position="231"/>
    </location>
</feature>
<keyword evidence="7" id="KW-1185">Reference proteome</keyword>
<organism evidence="6 7">
    <name type="scientific">Prauserella cavernicola</name>
    <dbReference type="NCBI Taxonomy" id="2800127"/>
    <lineage>
        <taxon>Bacteria</taxon>
        <taxon>Bacillati</taxon>
        <taxon>Actinomycetota</taxon>
        <taxon>Actinomycetes</taxon>
        <taxon>Pseudonocardiales</taxon>
        <taxon>Pseudonocardiaceae</taxon>
        <taxon>Prauserella</taxon>
    </lineage>
</organism>